<sequence length="255" mass="26227">MADELKGAVALVTGASSGIGRATALRLAASGAAVALVARREDRLRDLCDEITGLGGDAVALPGDLADPARAAGAVQDAVAAYGRLDVLVNNAGVMLLGPVADAPEEEWERMLDLNLRAVLATTRAALPHLLAAAESAPRRVADVVNIGSVAGQGAGARAGNGVYALTKAGLAAFSESLRQELAGRRVRVALVEPGATVTELADHVRPEVLAERRKAMGDVVRLSADDVADAVGYVVTRPREVALNRIVIRPTAQV</sequence>
<gene>
    <name evidence="5" type="ORF">ACFQVD_35640</name>
</gene>
<evidence type="ECO:0000313" key="6">
    <source>
        <dbReference type="Proteomes" id="UP001596514"/>
    </source>
</evidence>
<dbReference type="PRINTS" id="PR00080">
    <property type="entry name" value="SDRFAMILY"/>
</dbReference>
<name>A0ABW2TA11_9ACTN</name>
<dbReference type="PRINTS" id="PR00081">
    <property type="entry name" value="GDHRDH"/>
</dbReference>
<evidence type="ECO:0000256" key="3">
    <source>
        <dbReference type="RuleBase" id="RU000363"/>
    </source>
</evidence>
<evidence type="ECO:0000259" key="4">
    <source>
        <dbReference type="SMART" id="SM00822"/>
    </source>
</evidence>
<dbReference type="InterPro" id="IPR057326">
    <property type="entry name" value="KR_dom"/>
</dbReference>
<dbReference type="RefSeq" id="WP_343974831.1">
    <property type="nucleotide sequence ID" value="NZ_BAAAGK010000127.1"/>
</dbReference>
<protein>
    <submittedName>
        <fullName evidence="5">SDR family NAD(P)-dependent oxidoreductase</fullName>
    </submittedName>
</protein>
<dbReference type="PANTHER" id="PTHR44196">
    <property type="entry name" value="DEHYDROGENASE/REDUCTASE SDR FAMILY MEMBER 7B"/>
    <property type="match status" value="1"/>
</dbReference>
<dbReference type="InterPro" id="IPR002347">
    <property type="entry name" value="SDR_fam"/>
</dbReference>
<keyword evidence="2" id="KW-0560">Oxidoreductase</keyword>
<feature type="domain" description="Ketoreductase" evidence="4">
    <location>
        <begin position="8"/>
        <end position="197"/>
    </location>
</feature>
<evidence type="ECO:0000256" key="1">
    <source>
        <dbReference type="ARBA" id="ARBA00006484"/>
    </source>
</evidence>
<comment type="caution">
    <text evidence="5">The sequence shown here is derived from an EMBL/GenBank/DDBJ whole genome shotgun (WGS) entry which is preliminary data.</text>
</comment>
<dbReference type="PANTHER" id="PTHR44196:SF1">
    <property type="entry name" value="DEHYDROGENASE_REDUCTASE SDR FAMILY MEMBER 7B"/>
    <property type="match status" value="1"/>
</dbReference>
<dbReference type="Gene3D" id="3.40.50.720">
    <property type="entry name" value="NAD(P)-binding Rossmann-like Domain"/>
    <property type="match status" value="1"/>
</dbReference>
<dbReference type="SUPFAM" id="SSF51735">
    <property type="entry name" value="NAD(P)-binding Rossmann-fold domains"/>
    <property type="match status" value="1"/>
</dbReference>
<dbReference type="EMBL" id="JBHTEE010000001">
    <property type="protein sequence ID" value="MFC7605448.1"/>
    <property type="molecule type" value="Genomic_DNA"/>
</dbReference>
<comment type="similarity">
    <text evidence="1 3">Belongs to the short-chain dehydrogenases/reductases (SDR) family.</text>
</comment>
<keyword evidence="6" id="KW-1185">Reference proteome</keyword>
<evidence type="ECO:0000256" key="2">
    <source>
        <dbReference type="ARBA" id="ARBA00023002"/>
    </source>
</evidence>
<proteinExistence type="inferred from homology"/>
<reference evidence="6" key="1">
    <citation type="journal article" date="2019" name="Int. J. Syst. Evol. Microbiol.">
        <title>The Global Catalogue of Microorganisms (GCM) 10K type strain sequencing project: providing services to taxonomists for standard genome sequencing and annotation.</title>
        <authorList>
            <consortium name="The Broad Institute Genomics Platform"/>
            <consortium name="The Broad Institute Genome Sequencing Center for Infectious Disease"/>
            <person name="Wu L."/>
            <person name="Ma J."/>
        </authorList>
    </citation>
    <scope>NUCLEOTIDE SEQUENCE [LARGE SCALE GENOMIC DNA]</scope>
    <source>
        <strain evidence="6">JCM 10083</strain>
    </source>
</reference>
<dbReference type="InterPro" id="IPR036291">
    <property type="entry name" value="NAD(P)-bd_dom_sf"/>
</dbReference>
<dbReference type="Proteomes" id="UP001596514">
    <property type="component" value="Unassembled WGS sequence"/>
</dbReference>
<dbReference type="SMART" id="SM00822">
    <property type="entry name" value="PKS_KR"/>
    <property type="match status" value="1"/>
</dbReference>
<evidence type="ECO:0000313" key="5">
    <source>
        <dbReference type="EMBL" id="MFC7605448.1"/>
    </source>
</evidence>
<organism evidence="5 6">
    <name type="scientific">Streptosporangium amethystogenes subsp. fukuiense</name>
    <dbReference type="NCBI Taxonomy" id="698418"/>
    <lineage>
        <taxon>Bacteria</taxon>
        <taxon>Bacillati</taxon>
        <taxon>Actinomycetota</taxon>
        <taxon>Actinomycetes</taxon>
        <taxon>Streptosporangiales</taxon>
        <taxon>Streptosporangiaceae</taxon>
        <taxon>Streptosporangium</taxon>
    </lineage>
</organism>
<accession>A0ABW2TA11</accession>
<dbReference type="Pfam" id="PF00106">
    <property type="entry name" value="adh_short"/>
    <property type="match status" value="1"/>
</dbReference>